<dbReference type="Pfam" id="PF00078">
    <property type="entry name" value="RVT_1"/>
    <property type="match status" value="1"/>
</dbReference>
<dbReference type="InterPro" id="IPR005135">
    <property type="entry name" value="Endo/exonuclease/phosphatase"/>
</dbReference>
<dbReference type="InterPro" id="IPR036691">
    <property type="entry name" value="Endo/exonu/phosph_ase_sf"/>
</dbReference>
<dbReference type="CDD" id="cd01650">
    <property type="entry name" value="RT_nLTR_like"/>
    <property type="match status" value="1"/>
</dbReference>
<dbReference type="PROSITE" id="PS50157">
    <property type="entry name" value="ZINC_FINGER_C2H2_2"/>
    <property type="match status" value="1"/>
</dbReference>
<protein>
    <recommendedName>
        <fullName evidence="6">Endonuclease-reverse transcriptase</fullName>
    </recommendedName>
</protein>
<dbReference type="PROSITE" id="PS00028">
    <property type="entry name" value="ZINC_FINGER_C2H2_1"/>
    <property type="match status" value="1"/>
</dbReference>
<proteinExistence type="predicted"/>
<reference evidence="4 5" key="1">
    <citation type="submission" date="2021-06" db="EMBL/GenBank/DDBJ databases">
        <title>A haploid diamondback moth (Plutella xylostella L.) genome assembly resolves 31 chromosomes and identifies a diamide resistance mutation.</title>
        <authorList>
            <person name="Ward C.M."/>
            <person name="Perry K.D."/>
            <person name="Baker G."/>
            <person name="Powis K."/>
            <person name="Heckel D.G."/>
            <person name="Baxter S.W."/>
        </authorList>
    </citation>
    <scope>NUCLEOTIDE SEQUENCE [LARGE SCALE GENOMIC DNA]</scope>
    <source>
        <strain evidence="4 5">LV</strain>
        <tissue evidence="4">Single pupa</tissue>
    </source>
</reference>
<dbReference type="PANTHER" id="PTHR47027">
    <property type="entry name" value="REVERSE TRANSCRIPTASE DOMAIN-CONTAINING PROTEIN"/>
    <property type="match status" value="1"/>
</dbReference>
<evidence type="ECO:0000313" key="5">
    <source>
        <dbReference type="Proteomes" id="UP000823941"/>
    </source>
</evidence>
<dbReference type="SUPFAM" id="SSF56672">
    <property type="entry name" value="DNA/RNA polymerases"/>
    <property type="match status" value="1"/>
</dbReference>
<evidence type="ECO:0000256" key="1">
    <source>
        <dbReference type="PROSITE-ProRule" id="PRU00042"/>
    </source>
</evidence>
<sequence>MTFAAWNVRTLIDRDSNLCPERKTAIVARELRRYNVDIAALSETHLEDEGELVEHGGEYTYYWKGTPASEPRRSGVGFAIKNAIAKDLVECPVYVSDRIITLRLHMENSQFLNLISIYAPTMTNDEDVKDRFYEDLSALLISIRPVEKILLLGDFNARVGRDFEAWPRVLGRHGIGNMNSNGQMLLSLCAQFGLAITNTHYRLPVKHKVTWMHPRSKHWHLIDYAIVRQADLSQVLVTRVMRGANCWTDHKLVVTKTRLQLRPPIRSNRAKPTRLDIGKLASLETQRDYRQALNSATSTLDANGDLQAIWDLLCSQIIDSAKHTLGKLTRVNEDWFDENDQILTEAIAKHRALLRRQGRGRQLLDEIKKSSVALRTLTRELKDQWWKNKAEYINWLSKSNCLGLFYAEIRKLIGSVPRVNVPLVSKDGTQRLTSKVDTLNRWAEHFNHLLNVDRAADLQHIRALPKLTEKTELCAPLTLEEVVTAIRQQPNDKATGVDNISGELLKYGGEQLYNTIWKLFLRMWEEERVPSDFKISRICSLYKNKGARSDCNSYRGISLLCITGKIFAKILLNRLIPVSETLQPESQFGFRPQRGTCEAIFSLRQLQEKSKEQGQPLHLCFVDLEKAFDSVPREALWIILEKYGCPDKFVRLIRLLHDNMTCCVSANGEQTEFFSVTCGVKQGCVLAPTLFALYFAVVVRETIEDKSEGIHIRFRTDGKLFNLARLKASTKVSYDVVTEIMYADDLCFVADSPGGLQKLMTKLHEACCRYGLKISVKKTEVMSLDTLQTDGSALNIRLGEDTLKQVDKFRYLGSTLTAKGDLDAELNSRIGAASAAFGKLQLKLFRSHDIKRSTKIAVYMAIVLPNLLYSAETWCVYRKHIRILDRFHLKCLRDILNIKWSDRVRNTEVLRRANVGGIEAYLMRRQLRWCGHVSRMSDERLAKRVFYSELRDGKRKQGGQFLRYKDVLKRHMKSCNIAPENWEKCAAERPEWRRRVQTNVFTFEEKRRKDLDTKRDQLKARPPAAITYNYENGVLKCGICERTFTAKIGYVSHTRAHQRSLNNK</sequence>
<keyword evidence="5" id="KW-1185">Reference proteome</keyword>
<comment type="caution">
    <text evidence="4">The sequence shown here is derived from an EMBL/GenBank/DDBJ whole genome shotgun (WGS) entry which is preliminary data.</text>
</comment>
<name>A0ABQ7PVM8_PLUXY</name>
<dbReference type="CDD" id="cd09076">
    <property type="entry name" value="L1-EN"/>
    <property type="match status" value="1"/>
</dbReference>
<keyword evidence="1" id="KW-0862">Zinc</keyword>
<dbReference type="InterPro" id="IPR013087">
    <property type="entry name" value="Znf_C2H2_type"/>
</dbReference>
<dbReference type="InterPro" id="IPR043502">
    <property type="entry name" value="DNA/RNA_pol_sf"/>
</dbReference>
<evidence type="ECO:0000313" key="4">
    <source>
        <dbReference type="EMBL" id="KAG7296524.1"/>
    </source>
</evidence>
<evidence type="ECO:0000259" key="3">
    <source>
        <dbReference type="PROSITE" id="PS50878"/>
    </source>
</evidence>
<dbReference type="Pfam" id="PF03372">
    <property type="entry name" value="Exo_endo_phos"/>
    <property type="match status" value="1"/>
</dbReference>
<feature type="domain" description="Reverse transcriptase" evidence="3">
    <location>
        <begin position="522"/>
        <end position="816"/>
    </location>
</feature>
<organism evidence="4 5">
    <name type="scientific">Plutella xylostella</name>
    <name type="common">Diamondback moth</name>
    <name type="synonym">Plutella maculipennis</name>
    <dbReference type="NCBI Taxonomy" id="51655"/>
    <lineage>
        <taxon>Eukaryota</taxon>
        <taxon>Metazoa</taxon>
        <taxon>Ecdysozoa</taxon>
        <taxon>Arthropoda</taxon>
        <taxon>Hexapoda</taxon>
        <taxon>Insecta</taxon>
        <taxon>Pterygota</taxon>
        <taxon>Neoptera</taxon>
        <taxon>Endopterygota</taxon>
        <taxon>Lepidoptera</taxon>
        <taxon>Glossata</taxon>
        <taxon>Ditrysia</taxon>
        <taxon>Yponomeutoidea</taxon>
        <taxon>Plutellidae</taxon>
        <taxon>Plutella</taxon>
    </lineage>
</organism>
<dbReference type="Proteomes" id="UP000823941">
    <property type="component" value="Chromosome 28"/>
</dbReference>
<evidence type="ECO:0000259" key="2">
    <source>
        <dbReference type="PROSITE" id="PS50157"/>
    </source>
</evidence>
<accession>A0ABQ7PVM8</accession>
<keyword evidence="1" id="KW-0863">Zinc-finger</keyword>
<dbReference type="PROSITE" id="PS50878">
    <property type="entry name" value="RT_POL"/>
    <property type="match status" value="1"/>
</dbReference>
<dbReference type="EMBL" id="JAHIBW010000028">
    <property type="protein sequence ID" value="KAG7296524.1"/>
    <property type="molecule type" value="Genomic_DNA"/>
</dbReference>
<gene>
    <name evidence="4" type="ORF">JYU34_020306</name>
</gene>
<evidence type="ECO:0008006" key="6">
    <source>
        <dbReference type="Google" id="ProtNLM"/>
    </source>
</evidence>
<dbReference type="Gene3D" id="3.60.10.10">
    <property type="entry name" value="Endonuclease/exonuclease/phosphatase"/>
    <property type="match status" value="1"/>
</dbReference>
<dbReference type="SUPFAM" id="SSF56219">
    <property type="entry name" value="DNase I-like"/>
    <property type="match status" value="1"/>
</dbReference>
<feature type="domain" description="C2H2-type" evidence="2">
    <location>
        <begin position="1035"/>
        <end position="1057"/>
    </location>
</feature>
<dbReference type="PANTHER" id="PTHR47027:SF20">
    <property type="entry name" value="REVERSE TRANSCRIPTASE-LIKE PROTEIN WITH RNA-DIRECTED DNA POLYMERASE DOMAIN"/>
    <property type="match status" value="1"/>
</dbReference>
<keyword evidence="1" id="KW-0479">Metal-binding</keyword>
<dbReference type="InterPro" id="IPR000477">
    <property type="entry name" value="RT_dom"/>
</dbReference>